<dbReference type="EMBL" id="JBHLTC010000018">
    <property type="protein sequence ID" value="MFC0625626.1"/>
    <property type="molecule type" value="Genomic_DNA"/>
</dbReference>
<sequence>MRTRVLSTATEEDSIMFKPSSRRRLIAAGMTVALLLTGMTVTRSRPAQATESTADSFAFRLFGGADDPARLAQVDVSRYRLFLLSPYMRRIAAAVKQTRADALVYVYKDASSTRRDLNQPASQWCNADGGTIGRDWGVDYCHTVANHPDWFLTVGGKRFEYVGYPSHWHADVGAAGYKERWAANVLAELRASTVIDGVFVDNQLTKIGAYTPGGVAPDQYAGNNAGHAAYQSFIDYVSQQLRDGGYGIMANMADARLFPGLWDQYSTHQSGGFDEFWTTFGGTESEPNNLPAYEPSGWQVQLAEVETNAARGKLGVFSAQTSGGRCLECARYGFATFLLGDDGSQLFMESNVDAVVGDWVATRDMYDWQFGAATGARTQPQPNLYQRTFERGLVLVNADPQTTRRVTLPTAYLDESGQRVTTIDLPARRARLLRTP</sequence>
<name>A0ABV6QNR5_9ACTN</name>
<keyword evidence="1" id="KW-0378">Hydrolase</keyword>
<evidence type="ECO:0000313" key="2">
    <source>
        <dbReference type="Proteomes" id="UP001589890"/>
    </source>
</evidence>
<dbReference type="Pfam" id="PF14885">
    <property type="entry name" value="GHL15"/>
    <property type="match status" value="1"/>
</dbReference>
<dbReference type="InterPro" id="IPR029455">
    <property type="entry name" value="GHL15"/>
</dbReference>
<dbReference type="Proteomes" id="UP001589890">
    <property type="component" value="Unassembled WGS sequence"/>
</dbReference>
<evidence type="ECO:0000313" key="1">
    <source>
        <dbReference type="EMBL" id="MFC0625626.1"/>
    </source>
</evidence>
<proteinExistence type="predicted"/>
<protein>
    <submittedName>
        <fullName evidence="1">Glycoside hydrolase</fullName>
    </submittedName>
</protein>
<gene>
    <name evidence="1" type="ORF">ACFFGN_16200</name>
</gene>
<keyword evidence="2" id="KW-1185">Reference proteome</keyword>
<dbReference type="GO" id="GO:0016787">
    <property type="term" value="F:hydrolase activity"/>
    <property type="evidence" value="ECO:0007669"/>
    <property type="project" value="UniProtKB-KW"/>
</dbReference>
<reference evidence="1 2" key="1">
    <citation type="submission" date="2024-09" db="EMBL/GenBank/DDBJ databases">
        <authorList>
            <person name="Sun Q."/>
            <person name="Mori K."/>
        </authorList>
    </citation>
    <scope>NUCLEOTIDE SEQUENCE [LARGE SCALE GENOMIC DNA]</scope>
    <source>
        <strain evidence="1 2">CGMCC 1.15906</strain>
    </source>
</reference>
<comment type="caution">
    <text evidence="1">The sequence shown here is derived from an EMBL/GenBank/DDBJ whole genome shotgun (WGS) entry which is preliminary data.</text>
</comment>
<accession>A0ABV6QNR5</accession>
<organism evidence="1 2">
    <name type="scientific">Kribbella deserti</name>
    <dbReference type="NCBI Taxonomy" id="1926257"/>
    <lineage>
        <taxon>Bacteria</taxon>
        <taxon>Bacillati</taxon>
        <taxon>Actinomycetota</taxon>
        <taxon>Actinomycetes</taxon>
        <taxon>Propionibacteriales</taxon>
        <taxon>Kribbellaceae</taxon>
        <taxon>Kribbella</taxon>
    </lineage>
</organism>